<dbReference type="OrthoDB" id="5243396at2"/>
<gene>
    <name evidence="8" type="ORF">E4U02_09575</name>
</gene>
<keyword evidence="9" id="KW-1185">Reference proteome</keyword>
<evidence type="ECO:0000256" key="1">
    <source>
        <dbReference type="ARBA" id="ARBA00004651"/>
    </source>
</evidence>
<evidence type="ECO:0000313" key="8">
    <source>
        <dbReference type="EMBL" id="TFU32673.1"/>
    </source>
</evidence>
<dbReference type="Proteomes" id="UP000298358">
    <property type="component" value="Unassembled WGS sequence"/>
</dbReference>
<dbReference type="GO" id="GO:0005886">
    <property type="term" value="C:plasma membrane"/>
    <property type="evidence" value="ECO:0007669"/>
    <property type="project" value="UniProtKB-SubCell"/>
</dbReference>
<dbReference type="EMBL" id="SPQB01000021">
    <property type="protein sequence ID" value="TFU32673.1"/>
    <property type="molecule type" value="Genomic_DNA"/>
</dbReference>
<comment type="caution">
    <text evidence="8">The sequence shown here is derived from an EMBL/GenBank/DDBJ whole genome shotgun (WGS) entry which is preliminary data.</text>
</comment>
<keyword evidence="3 6" id="KW-0812">Transmembrane</keyword>
<reference evidence="8 9" key="1">
    <citation type="submission" date="2019-03" db="EMBL/GenBank/DDBJ databases">
        <title>Diversity of the mouse oral microbiome.</title>
        <authorList>
            <person name="Joseph S."/>
            <person name="Aduse-Opoku J."/>
            <person name="Curtis M."/>
            <person name="Wade W."/>
            <person name="Hashim A."/>
        </authorList>
    </citation>
    <scope>NUCLEOTIDE SEQUENCE [LARGE SCALE GENOMIC DNA]</scope>
    <source>
        <strain evidence="8 9">P1012</strain>
    </source>
</reference>
<feature type="domain" description="Type II secretion system protein GspF" evidence="7">
    <location>
        <begin position="90"/>
        <end position="216"/>
    </location>
</feature>
<evidence type="ECO:0000259" key="7">
    <source>
        <dbReference type="Pfam" id="PF00482"/>
    </source>
</evidence>
<sequence>MGGAVIVLLAIALPPRPATARRRTLPTFTLSPARRIQLLVGAGIGLVAALFTGWVVLIVIVPLAVIGVPWLLSAQGDDLTIARLDALESWTRSLAGLTVAGAGLERTISASRASCPAAIKPEVTRLVARLNSRTPTDEALRLFADELDDETGDLVVAHLLLKAELRGPGLATALEDLAESILSEVRARRQIETERAGPRNEVRMVVYITIGVLALLFVARDYSAPYSTPLGQLLLALYVALDILLLFALKRVARSKPGPRILVPSERGAR</sequence>
<dbReference type="Pfam" id="PF00482">
    <property type="entry name" value="T2SSF"/>
    <property type="match status" value="1"/>
</dbReference>
<keyword evidence="5 6" id="KW-0472">Membrane</keyword>
<organism evidence="8 9">
    <name type="scientific">Microbacterium paludicola</name>
    <dbReference type="NCBI Taxonomy" id="300019"/>
    <lineage>
        <taxon>Bacteria</taxon>
        <taxon>Bacillati</taxon>
        <taxon>Actinomycetota</taxon>
        <taxon>Actinomycetes</taxon>
        <taxon>Micrococcales</taxon>
        <taxon>Microbacteriaceae</taxon>
        <taxon>Microbacterium</taxon>
    </lineage>
</organism>
<feature type="transmembrane region" description="Helical" evidence="6">
    <location>
        <begin position="229"/>
        <end position="249"/>
    </location>
</feature>
<keyword evidence="2" id="KW-1003">Cell membrane</keyword>
<evidence type="ECO:0000256" key="3">
    <source>
        <dbReference type="ARBA" id="ARBA00022692"/>
    </source>
</evidence>
<dbReference type="AlphaFoldDB" id="A0A4Y9FWM7"/>
<evidence type="ECO:0000256" key="5">
    <source>
        <dbReference type="ARBA" id="ARBA00023136"/>
    </source>
</evidence>
<evidence type="ECO:0000256" key="6">
    <source>
        <dbReference type="SAM" id="Phobius"/>
    </source>
</evidence>
<dbReference type="PANTHER" id="PTHR35007">
    <property type="entry name" value="INTEGRAL MEMBRANE PROTEIN-RELATED"/>
    <property type="match status" value="1"/>
</dbReference>
<proteinExistence type="predicted"/>
<feature type="transmembrane region" description="Helical" evidence="6">
    <location>
        <begin position="204"/>
        <end position="223"/>
    </location>
</feature>
<protein>
    <recommendedName>
        <fullName evidence="7">Type II secretion system protein GspF domain-containing protein</fullName>
    </recommendedName>
</protein>
<comment type="subcellular location">
    <subcellularLocation>
        <location evidence="1">Cell membrane</location>
        <topology evidence="1">Multi-pass membrane protein</topology>
    </subcellularLocation>
</comment>
<evidence type="ECO:0000313" key="9">
    <source>
        <dbReference type="Proteomes" id="UP000298358"/>
    </source>
</evidence>
<evidence type="ECO:0000256" key="2">
    <source>
        <dbReference type="ARBA" id="ARBA00022475"/>
    </source>
</evidence>
<dbReference type="PANTHER" id="PTHR35007:SF3">
    <property type="entry name" value="POSSIBLE CONSERVED ALANINE RICH MEMBRANE PROTEIN"/>
    <property type="match status" value="1"/>
</dbReference>
<evidence type="ECO:0000256" key="4">
    <source>
        <dbReference type="ARBA" id="ARBA00022989"/>
    </source>
</evidence>
<name>A0A4Y9FWM7_9MICO</name>
<dbReference type="InterPro" id="IPR018076">
    <property type="entry name" value="T2SS_GspF_dom"/>
</dbReference>
<feature type="transmembrane region" description="Helical" evidence="6">
    <location>
        <begin position="44"/>
        <end position="72"/>
    </location>
</feature>
<keyword evidence="4 6" id="KW-1133">Transmembrane helix</keyword>
<accession>A0A4Y9FWM7</accession>